<reference evidence="3" key="1">
    <citation type="submission" date="2020-05" db="EMBL/GenBank/DDBJ databases">
        <title>Mycena genomes resolve the evolution of fungal bioluminescence.</title>
        <authorList>
            <person name="Tsai I.J."/>
        </authorList>
    </citation>
    <scope>NUCLEOTIDE SEQUENCE</scope>
    <source>
        <strain evidence="3">171206Taipei</strain>
    </source>
</reference>
<dbReference type="SUPFAM" id="SSF81383">
    <property type="entry name" value="F-box domain"/>
    <property type="match status" value="1"/>
</dbReference>
<feature type="compositionally biased region" description="Polar residues" evidence="1">
    <location>
        <begin position="24"/>
        <end position="36"/>
    </location>
</feature>
<dbReference type="Gene3D" id="1.20.1280.50">
    <property type="match status" value="1"/>
</dbReference>
<organism evidence="3 4">
    <name type="scientific">Mycena indigotica</name>
    <dbReference type="NCBI Taxonomy" id="2126181"/>
    <lineage>
        <taxon>Eukaryota</taxon>
        <taxon>Fungi</taxon>
        <taxon>Dikarya</taxon>
        <taxon>Basidiomycota</taxon>
        <taxon>Agaricomycotina</taxon>
        <taxon>Agaricomycetes</taxon>
        <taxon>Agaricomycetidae</taxon>
        <taxon>Agaricales</taxon>
        <taxon>Marasmiineae</taxon>
        <taxon>Mycenaceae</taxon>
        <taxon>Mycena</taxon>
    </lineage>
</organism>
<dbReference type="GeneID" id="59342197"/>
<feature type="region of interest" description="Disordered" evidence="1">
    <location>
        <begin position="1"/>
        <end position="51"/>
    </location>
</feature>
<dbReference type="AlphaFoldDB" id="A0A8H6T7V2"/>
<dbReference type="InterPro" id="IPR036047">
    <property type="entry name" value="F-box-like_dom_sf"/>
</dbReference>
<dbReference type="OrthoDB" id="2269034at2759"/>
<dbReference type="RefSeq" id="XP_037224776.1">
    <property type="nucleotide sequence ID" value="XM_037359681.1"/>
</dbReference>
<dbReference type="EMBL" id="JACAZF010000002">
    <property type="protein sequence ID" value="KAF7312668.1"/>
    <property type="molecule type" value="Genomic_DNA"/>
</dbReference>
<feature type="compositionally biased region" description="Acidic residues" evidence="1">
    <location>
        <begin position="14"/>
        <end position="23"/>
    </location>
</feature>
<evidence type="ECO:0000259" key="2">
    <source>
        <dbReference type="Pfam" id="PF12937"/>
    </source>
</evidence>
<keyword evidence="4" id="KW-1185">Reference proteome</keyword>
<evidence type="ECO:0000256" key="1">
    <source>
        <dbReference type="SAM" id="MobiDB-lite"/>
    </source>
</evidence>
<dbReference type="Pfam" id="PF12937">
    <property type="entry name" value="F-box-like"/>
    <property type="match status" value="1"/>
</dbReference>
<protein>
    <submittedName>
        <fullName evidence="3">F-box domain-containing protein</fullName>
    </submittedName>
</protein>
<feature type="domain" description="F-box" evidence="2">
    <location>
        <begin position="57"/>
        <end position="111"/>
    </location>
</feature>
<gene>
    <name evidence="3" type="ORF">MIND_00281100</name>
</gene>
<name>A0A8H6T7V2_9AGAR</name>
<accession>A0A8H6T7V2</accession>
<sequence>MPSTGSEYIYTFDNSDDSEEDDAPSNNTLLSTNATGSEFPPQKLEPDSPAPPSVALRALPTELLAIIFEFAVHDNPPSIYFTKNHPLYSIIRVCRRWRNVAVAIPKLWREFVPYLCHNDRTVAPVYTVRKQLAILKAGDMHVRMGVWKDHDAVYFLLISLEQAHQWAFAQLSLSHLGLALILSRGPFPRLHKLELSVSEWTYFIQIPPEDEQRLQGYLADPEYTSFPQLRELTVYDDSTMLFKHPLFHMITFSQLRICHLWECDADNALTVLSVLGPGSQLSLFKCSGLESDATLRPPFVVSISQLDFYNCCFAFSTAVLRKIGAAPLLTSFLIDASCDTLRDLELLPFFERSGCALETLQLCPASYKLVDVMRLLRLPSVRTISVLVLAGFCIRSHLDNVACEFSRRTKSRASQSNQEKTVVVPSLQRLELWYAPHLISLNMLEALHRYRGSTLEQVIMASPPVEGQDGKSEKRVNRLMARGLQVTWNSESDSLLEAS</sequence>
<evidence type="ECO:0000313" key="3">
    <source>
        <dbReference type="EMBL" id="KAF7312668.1"/>
    </source>
</evidence>
<comment type="caution">
    <text evidence="3">The sequence shown here is derived from an EMBL/GenBank/DDBJ whole genome shotgun (WGS) entry which is preliminary data.</text>
</comment>
<dbReference type="InterPro" id="IPR001810">
    <property type="entry name" value="F-box_dom"/>
</dbReference>
<dbReference type="Proteomes" id="UP000636479">
    <property type="component" value="Unassembled WGS sequence"/>
</dbReference>
<proteinExistence type="predicted"/>
<evidence type="ECO:0000313" key="4">
    <source>
        <dbReference type="Proteomes" id="UP000636479"/>
    </source>
</evidence>